<sequence length="331" mass="36428">MNYNESYSVSPRQPTMPPVSNRTLTHPSFMPLYLAVGFTHQHADCGSLTVLPLSPAECFYSDPTLTCGRIPNVVSDLRVFECFELNTPPPVMSPCPAPPPCPDPFKFGPNPTRNLGHLTLEINNLPPAVQKGQVVLQLTQEEDQTITNLLTLHYQEEPLQMDETLPSVNPNSFRHPDPNPCCLSDLQYPGETIAFQQRRCWSETELDAANTLLSCSRLVEQEGIIQGHNKSSVTLPLLPLRHEDSSRSSESQHVSETFPAFITTECAKKDWGDLEEGRNDDAVHLLESSLSSGSKAGRGLGTCVEFTKIKDILDSEGDAVHVLLSLGHTGV</sequence>
<keyword evidence="2" id="KW-1185">Reference proteome</keyword>
<dbReference type="Proteomes" id="UP001331515">
    <property type="component" value="Unassembled WGS sequence"/>
</dbReference>
<gene>
    <name evidence="1" type="ORF">CgunFtcFv8_006396</name>
</gene>
<dbReference type="EMBL" id="JAURVH010001535">
    <property type="protein sequence ID" value="KAK5893530.1"/>
    <property type="molecule type" value="Genomic_DNA"/>
</dbReference>
<name>A0AAN8BY64_CHAGU</name>
<dbReference type="AlphaFoldDB" id="A0AAN8BY64"/>
<evidence type="ECO:0000313" key="2">
    <source>
        <dbReference type="Proteomes" id="UP001331515"/>
    </source>
</evidence>
<proteinExistence type="predicted"/>
<evidence type="ECO:0000313" key="1">
    <source>
        <dbReference type="EMBL" id="KAK5893530.1"/>
    </source>
</evidence>
<accession>A0AAN8BY64</accession>
<organism evidence="1 2">
    <name type="scientific">Champsocephalus gunnari</name>
    <name type="common">Mackerel icefish</name>
    <dbReference type="NCBI Taxonomy" id="52237"/>
    <lineage>
        <taxon>Eukaryota</taxon>
        <taxon>Metazoa</taxon>
        <taxon>Chordata</taxon>
        <taxon>Craniata</taxon>
        <taxon>Vertebrata</taxon>
        <taxon>Euteleostomi</taxon>
        <taxon>Actinopterygii</taxon>
        <taxon>Neopterygii</taxon>
        <taxon>Teleostei</taxon>
        <taxon>Neoteleostei</taxon>
        <taxon>Acanthomorphata</taxon>
        <taxon>Eupercaria</taxon>
        <taxon>Perciformes</taxon>
        <taxon>Notothenioidei</taxon>
        <taxon>Channichthyidae</taxon>
        <taxon>Champsocephalus</taxon>
    </lineage>
</organism>
<reference evidence="1 2" key="1">
    <citation type="journal article" date="2023" name="Mol. Biol. Evol.">
        <title>Genomics of Secondarily Temperate Adaptation in the Only Non-Antarctic Icefish.</title>
        <authorList>
            <person name="Rivera-Colon A.G."/>
            <person name="Rayamajhi N."/>
            <person name="Minhas B.F."/>
            <person name="Madrigal G."/>
            <person name="Bilyk K.T."/>
            <person name="Yoon V."/>
            <person name="Hune M."/>
            <person name="Gregory S."/>
            <person name="Cheng C.H.C."/>
            <person name="Catchen J.M."/>
        </authorList>
    </citation>
    <scope>NUCLEOTIDE SEQUENCE [LARGE SCALE GENOMIC DNA]</scope>
    <source>
        <tissue evidence="1">White muscle</tissue>
    </source>
</reference>
<comment type="caution">
    <text evidence="1">The sequence shown here is derived from an EMBL/GenBank/DDBJ whole genome shotgun (WGS) entry which is preliminary data.</text>
</comment>
<protein>
    <submittedName>
        <fullName evidence="1">Uncharacterized protein</fullName>
    </submittedName>
</protein>